<dbReference type="Gene3D" id="3.50.50.60">
    <property type="entry name" value="FAD/NAD(P)-binding domain"/>
    <property type="match status" value="1"/>
</dbReference>
<gene>
    <name evidence="6" type="primary">DMGDH</name>
    <name evidence="6" type="synonym">dmgdh</name>
</gene>
<dbReference type="SUPFAM" id="SSF103025">
    <property type="entry name" value="Folate-binding domain"/>
    <property type="match status" value="1"/>
</dbReference>
<dbReference type="Gene3D" id="3.30.1360.120">
    <property type="entry name" value="Probable tRNA modification gtpase trme, domain 1"/>
    <property type="match status" value="1"/>
</dbReference>
<dbReference type="AlphaFoldDB" id="A0A671VIB5"/>
<feature type="domain" description="FAD dependent oxidoreductase central" evidence="5">
    <location>
        <begin position="408"/>
        <end position="459"/>
    </location>
</feature>
<dbReference type="InterPro" id="IPR013977">
    <property type="entry name" value="GcvT_C"/>
</dbReference>
<protein>
    <submittedName>
        <fullName evidence="6">Dimethylglycine dehydrogenase</fullName>
    </submittedName>
</protein>
<dbReference type="Pfam" id="PF01266">
    <property type="entry name" value="DAO"/>
    <property type="match status" value="1"/>
</dbReference>
<feature type="domain" description="FAD dependent oxidoreductase" evidence="2">
    <location>
        <begin position="43"/>
        <end position="405"/>
    </location>
</feature>
<dbReference type="Gene3D" id="2.40.30.110">
    <property type="entry name" value="Aminomethyltransferase beta-barrel domains"/>
    <property type="match status" value="1"/>
</dbReference>
<dbReference type="InterPro" id="IPR027266">
    <property type="entry name" value="TrmE/GcvT-like"/>
</dbReference>
<organism evidence="6 7">
    <name type="scientific">Sparus aurata</name>
    <name type="common">Gilthead sea bream</name>
    <dbReference type="NCBI Taxonomy" id="8175"/>
    <lineage>
        <taxon>Eukaryota</taxon>
        <taxon>Metazoa</taxon>
        <taxon>Chordata</taxon>
        <taxon>Craniata</taxon>
        <taxon>Vertebrata</taxon>
        <taxon>Euteleostomi</taxon>
        <taxon>Actinopterygii</taxon>
        <taxon>Neopterygii</taxon>
        <taxon>Teleostei</taxon>
        <taxon>Neoteleostei</taxon>
        <taxon>Acanthomorphata</taxon>
        <taxon>Eupercaria</taxon>
        <taxon>Spariformes</taxon>
        <taxon>Sparidae</taxon>
        <taxon>Sparus</taxon>
    </lineage>
</organism>
<dbReference type="InterPro" id="IPR006222">
    <property type="entry name" value="GCVT_N"/>
</dbReference>
<dbReference type="Pfam" id="PF01571">
    <property type="entry name" value="GCV_T"/>
    <property type="match status" value="1"/>
</dbReference>
<reference evidence="6" key="2">
    <citation type="submission" date="2025-08" db="UniProtKB">
        <authorList>
            <consortium name="Ensembl"/>
        </authorList>
    </citation>
    <scope>IDENTIFICATION</scope>
</reference>
<feature type="domain" description="Aminomethyltransferase C-terminal" evidence="4">
    <location>
        <begin position="662"/>
        <end position="740"/>
    </location>
</feature>
<dbReference type="Gene3D" id="4.10.1250.10">
    <property type="entry name" value="Aminomethyltransferase fragment"/>
    <property type="match status" value="1"/>
</dbReference>
<evidence type="ECO:0000313" key="7">
    <source>
        <dbReference type="Proteomes" id="UP000472265"/>
    </source>
</evidence>
<evidence type="ECO:0000256" key="1">
    <source>
        <dbReference type="ARBA" id="ARBA00008609"/>
    </source>
</evidence>
<dbReference type="SUPFAM" id="SSF54373">
    <property type="entry name" value="FAD-linked reductases, C-terminal domain"/>
    <property type="match status" value="1"/>
</dbReference>
<reference evidence="6" key="3">
    <citation type="submission" date="2025-09" db="UniProtKB">
        <authorList>
            <consortium name="Ensembl"/>
        </authorList>
    </citation>
    <scope>IDENTIFICATION</scope>
</reference>
<evidence type="ECO:0000259" key="3">
    <source>
        <dbReference type="Pfam" id="PF01571"/>
    </source>
</evidence>
<reference evidence="6" key="1">
    <citation type="submission" date="2021-04" db="EMBL/GenBank/DDBJ databases">
        <authorList>
            <consortium name="Wellcome Sanger Institute Data Sharing"/>
        </authorList>
    </citation>
    <scope>NUCLEOTIDE SEQUENCE [LARGE SCALE GENOMIC DNA]</scope>
</reference>
<sequence length="757" mass="84014">HQRPAAERLIRLSDDPVITHLCFSPLSDGATVLGKRWKDTAETVIIGGGCVGVSVAYHLAKGGMKDVVLLEKTELTAGSTWHAAGLTTYYHPGINVKKVHYDSIKLYETLEAETGQAVGLHTPGSVRIAATAARVDEMRYQMTRTHWHVTEQYMIGPEKVLELFPLLDINKVLAGLYTPGDGHIDPYSLTMALAAGARMYGAQIYNPAPVTSLSPTADGKWDVQTPHGTIRANRIVNATGFWAREVGKMIGFDHPTIPVHHQYVVTATVPEVKALKKELAVIRDLEASYYLRQERDGLLFGPYEKMEKMKLQDSWVREGVPPGFGKELFESDLDRIMEHVEMAMEMVPVLKKADIINVVSGPITYTPDLLPMVGPHQGVRNYWAAVGFGYGVIHAGGIGKFLSDWIRNGEPPYDLIECDPNRYGRWADVPFMCAKARESYGFNNVVGYPKEERFAGRPTYRLSGVYELLNDKASMGFHAGWEQPHWFYKPGDDVGYKWIEDEAANGGYDVDISNITDDVGVLGIAGPNSRNVLQKLTDEDLSDGGFKFLHCKSIKLAGIPVRAIRISYTGELGWELYIDQKNMAAVYQAMMEAGQDQGIDNFGTYAMNSLRLEKGFRGWGAEMNCDTNPLEAGLDYFIKLNKPSDFIGKAALQEIKAKGLRRKLSYITLDTDDIDPEGNETVWYNGKVVGNTTSGAYSYSSQQSLAFAYLPLDLCSVGQKVEVELLGRKYPAMVIQEPLVLTEPTRTRLQKKAKSKA</sequence>
<dbReference type="InterPro" id="IPR036188">
    <property type="entry name" value="FAD/NAD-bd_sf"/>
</dbReference>
<accession>A0A671VIB5</accession>
<evidence type="ECO:0000259" key="4">
    <source>
        <dbReference type="Pfam" id="PF08669"/>
    </source>
</evidence>
<dbReference type="Pfam" id="PF16350">
    <property type="entry name" value="FAO_M"/>
    <property type="match status" value="1"/>
</dbReference>
<comment type="similarity">
    <text evidence="1">Belongs to the GcvT family.</text>
</comment>
<dbReference type="SUPFAM" id="SSF51905">
    <property type="entry name" value="FAD/NAD(P)-binding domain"/>
    <property type="match status" value="1"/>
</dbReference>
<dbReference type="InterPro" id="IPR032503">
    <property type="entry name" value="FAO_M"/>
</dbReference>
<dbReference type="InterPro" id="IPR029043">
    <property type="entry name" value="GcvT/YgfZ_C"/>
</dbReference>
<dbReference type="Gene3D" id="3.30.9.10">
    <property type="entry name" value="D-Amino Acid Oxidase, subunit A, domain 2"/>
    <property type="match status" value="1"/>
</dbReference>
<dbReference type="PANTHER" id="PTHR43757:SF2">
    <property type="entry name" value="AMINOMETHYLTRANSFERASE, MITOCHONDRIAL"/>
    <property type="match status" value="1"/>
</dbReference>
<dbReference type="GO" id="GO:0005739">
    <property type="term" value="C:mitochondrion"/>
    <property type="evidence" value="ECO:0007669"/>
    <property type="project" value="TreeGrafter"/>
</dbReference>
<dbReference type="InterPro" id="IPR028896">
    <property type="entry name" value="GcvT/YgfZ/DmdA"/>
</dbReference>
<feature type="domain" description="GCVT N-terminal" evidence="3">
    <location>
        <begin position="496"/>
        <end position="642"/>
    </location>
</feature>
<dbReference type="FunFam" id="2.40.30.110:FF:000005">
    <property type="entry name" value="dimethylglycine dehydrogenase, mitochondrial"/>
    <property type="match status" value="1"/>
</dbReference>
<proteinExistence type="inferred from homology"/>
<dbReference type="SUPFAM" id="SSF101790">
    <property type="entry name" value="Aminomethyltransferase beta-barrel domain"/>
    <property type="match status" value="1"/>
</dbReference>
<evidence type="ECO:0000259" key="2">
    <source>
        <dbReference type="Pfam" id="PF01266"/>
    </source>
</evidence>
<dbReference type="InterPro" id="IPR006076">
    <property type="entry name" value="FAD-dep_OxRdtase"/>
</dbReference>
<dbReference type="Proteomes" id="UP000472265">
    <property type="component" value="Chromosome 12"/>
</dbReference>
<keyword evidence="7" id="KW-1185">Reference proteome</keyword>
<dbReference type="PANTHER" id="PTHR43757">
    <property type="entry name" value="AMINOMETHYLTRANSFERASE"/>
    <property type="match status" value="1"/>
</dbReference>
<evidence type="ECO:0000313" key="6">
    <source>
        <dbReference type="Ensembl" id="ENSSAUP00010025497.1"/>
    </source>
</evidence>
<dbReference type="GeneTree" id="ENSGT00940000158176"/>
<evidence type="ECO:0000259" key="5">
    <source>
        <dbReference type="Pfam" id="PF16350"/>
    </source>
</evidence>
<dbReference type="Pfam" id="PF08669">
    <property type="entry name" value="GCV_T_C"/>
    <property type="match status" value="1"/>
</dbReference>
<name>A0A671VIB5_SPAAU</name>
<dbReference type="Ensembl" id="ENSSAUT00010026937.1">
    <property type="protein sequence ID" value="ENSSAUP00010025497.1"/>
    <property type="gene ID" value="ENSSAUG00010009189.1"/>
</dbReference>